<evidence type="ECO:0000256" key="3">
    <source>
        <dbReference type="ARBA" id="ARBA00023004"/>
    </source>
</evidence>
<dbReference type="AlphaFoldDB" id="A0A0F9XCS6"/>
<dbReference type="SUPFAM" id="SSF102114">
    <property type="entry name" value="Radical SAM enzymes"/>
    <property type="match status" value="1"/>
</dbReference>
<protein>
    <recommendedName>
        <fullName evidence="7">Radical SAM core domain-containing protein</fullName>
    </recommendedName>
</protein>
<evidence type="ECO:0000256" key="5">
    <source>
        <dbReference type="ARBA" id="ARBA00023601"/>
    </source>
</evidence>
<dbReference type="EMBL" id="LAZR01000117">
    <property type="protein sequence ID" value="KKN89558.1"/>
    <property type="molecule type" value="Genomic_DNA"/>
</dbReference>
<dbReference type="PANTHER" id="PTHR43273">
    <property type="entry name" value="ANAEROBIC SULFATASE-MATURATING ENZYME HOMOLOG ASLB-RELATED"/>
    <property type="match status" value="1"/>
</dbReference>
<dbReference type="InterPro" id="IPR007197">
    <property type="entry name" value="rSAM"/>
</dbReference>
<dbReference type="InterPro" id="IPR013785">
    <property type="entry name" value="Aldolase_TIM"/>
</dbReference>
<comment type="similarity">
    <text evidence="5">Belongs to the radical SAM superfamily. Anaerobic sulfatase-maturating enzyme family.</text>
</comment>
<dbReference type="InterPro" id="IPR023867">
    <property type="entry name" value="Sulphatase_maturase_rSAM"/>
</dbReference>
<dbReference type="Gene3D" id="3.20.20.70">
    <property type="entry name" value="Aldolase class I"/>
    <property type="match status" value="1"/>
</dbReference>
<dbReference type="GO" id="GO:0051536">
    <property type="term" value="F:iron-sulfur cluster binding"/>
    <property type="evidence" value="ECO:0007669"/>
    <property type="project" value="UniProtKB-KW"/>
</dbReference>
<dbReference type="InterPro" id="IPR058240">
    <property type="entry name" value="rSAM_sf"/>
</dbReference>
<dbReference type="SFLD" id="SFLDS00029">
    <property type="entry name" value="Radical_SAM"/>
    <property type="match status" value="1"/>
</dbReference>
<evidence type="ECO:0008006" key="7">
    <source>
        <dbReference type="Google" id="ProtNLM"/>
    </source>
</evidence>
<reference evidence="6" key="1">
    <citation type="journal article" date="2015" name="Nature">
        <title>Complex archaea that bridge the gap between prokaryotes and eukaryotes.</title>
        <authorList>
            <person name="Spang A."/>
            <person name="Saw J.H."/>
            <person name="Jorgensen S.L."/>
            <person name="Zaremba-Niedzwiedzka K."/>
            <person name="Martijn J."/>
            <person name="Lind A.E."/>
            <person name="van Eijk R."/>
            <person name="Schleper C."/>
            <person name="Guy L."/>
            <person name="Ettema T.J."/>
        </authorList>
    </citation>
    <scope>NUCLEOTIDE SEQUENCE</scope>
</reference>
<dbReference type="GO" id="GO:0016491">
    <property type="term" value="F:oxidoreductase activity"/>
    <property type="evidence" value="ECO:0007669"/>
    <property type="project" value="InterPro"/>
</dbReference>
<keyword evidence="1" id="KW-0949">S-adenosyl-L-methionine</keyword>
<keyword evidence="4" id="KW-0411">Iron-sulfur</keyword>
<dbReference type="PANTHER" id="PTHR43273:SF3">
    <property type="entry name" value="ANAEROBIC SULFATASE-MATURATING ENZYME HOMOLOG ASLB-RELATED"/>
    <property type="match status" value="1"/>
</dbReference>
<evidence type="ECO:0000256" key="4">
    <source>
        <dbReference type="ARBA" id="ARBA00023014"/>
    </source>
</evidence>
<evidence type="ECO:0000313" key="6">
    <source>
        <dbReference type="EMBL" id="KKN89558.1"/>
    </source>
</evidence>
<evidence type="ECO:0000256" key="2">
    <source>
        <dbReference type="ARBA" id="ARBA00022723"/>
    </source>
</evidence>
<sequence>MADHVAFINVTRQCNVDCLRCYLTAENRARKERLSLRTLESFLNHHFWSDNQTVLIWEGGEATVVGQKIMREYCERARQILPYARQTMVTNCFAVPDWLPELANEFFSQQVETTFALGKKASLKGDEAAYRLQFARGLNKLWQAGIRCPVNIELNRETIDAGVDELADFMLSTDCMAWEFDLSVNFESFRRRPEYAAGGVPILPLTVSYSEVWKFLAELEDRRGAELETAGISIGAFNQDPLTGNNQFNVASENRFLTLNPDGVVTTNPLYSDLEGTHLGSLADETMAELLSNPNRARRVLAERRRAAMCSGCVHLDYCSGGPSHVPVFDGSGECAGGAALWNRALQRSHA</sequence>
<keyword evidence="3" id="KW-0408">Iron</keyword>
<dbReference type="SFLD" id="SFLDG01067">
    <property type="entry name" value="SPASM/twitch_domain_containing"/>
    <property type="match status" value="1"/>
</dbReference>
<dbReference type="GO" id="GO:0046872">
    <property type="term" value="F:metal ion binding"/>
    <property type="evidence" value="ECO:0007669"/>
    <property type="project" value="UniProtKB-KW"/>
</dbReference>
<keyword evidence="2" id="KW-0479">Metal-binding</keyword>
<gene>
    <name evidence="6" type="ORF">LCGC14_0236900</name>
</gene>
<comment type="caution">
    <text evidence="6">The sequence shown here is derived from an EMBL/GenBank/DDBJ whole genome shotgun (WGS) entry which is preliminary data.</text>
</comment>
<accession>A0A0F9XCS6</accession>
<name>A0A0F9XCS6_9ZZZZ</name>
<proteinExistence type="inferred from homology"/>
<evidence type="ECO:0000256" key="1">
    <source>
        <dbReference type="ARBA" id="ARBA00022691"/>
    </source>
</evidence>
<organism evidence="6">
    <name type="scientific">marine sediment metagenome</name>
    <dbReference type="NCBI Taxonomy" id="412755"/>
    <lineage>
        <taxon>unclassified sequences</taxon>
        <taxon>metagenomes</taxon>
        <taxon>ecological metagenomes</taxon>
    </lineage>
</organism>